<keyword evidence="1" id="KW-0862">Zinc</keyword>
<dbReference type="AlphaFoldDB" id="A0AAN8JJ48"/>
<evidence type="ECO:0000313" key="5">
    <source>
        <dbReference type="Proteomes" id="UP001347796"/>
    </source>
</evidence>
<dbReference type="EMBL" id="JAZGQO010000010">
    <property type="protein sequence ID" value="KAK6175429.1"/>
    <property type="molecule type" value="Genomic_DNA"/>
</dbReference>
<feature type="region of interest" description="Disordered" evidence="2">
    <location>
        <begin position="200"/>
        <end position="248"/>
    </location>
</feature>
<protein>
    <recommendedName>
        <fullName evidence="3">CCHC-type domain-containing protein</fullName>
    </recommendedName>
</protein>
<comment type="caution">
    <text evidence="4">The sequence shown here is derived from an EMBL/GenBank/DDBJ whole genome shotgun (WGS) entry which is preliminary data.</text>
</comment>
<dbReference type="Gene3D" id="4.10.60.10">
    <property type="entry name" value="Zinc finger, CCHC-type"/>
    <property type="match status" value="1"/>
</dbReference>
<name>A0AAN8JJ48_PATCE</name>
<accession>A0AAN8JJ48</accession>
<dbReference type="InterPro" id="IPR001878">
    <property type="entry name" value="Znf_CCHC"/>
</dbReference>
<gene>
    <name evidence="4" type="ORF">SNE40_013895</name>
</gene>
<keyword evidence="1" id="KW-0863">Zinc-finger</keyword>
<proteinExistence type="predicted"/>
<sequence length="398" mass="44507">MTINPDGDISITNHLNRDITVELIPDDDHSFSGIASIDFLYFLQAKEYNIQNIKCLQNIGKGKFCLTLQDILAKEIFLETFKTFTIKNCNYTVEAAGNNTWEYPVDSIPVAVFGLPCEMENKHIVNKLLNYCDLVKCDRSTFKPFPTVESGVRIVYAKKIYKPIPSHIYVKGIHVSIKYEGQIRGKTCYNCGQHGHLGRECPKPGKRYSQGVTPKPPKPDSQNDFPALHTQTSPKIDIPPIVPSPIPNQSIDNSNSTLEKEEDITIPKQIADPNILSNTDRSKECANVNIIPDDNHVPNPYSINQKSDINISCPTDIAHICTGSQSTPLESLPDSSGLSTPISTRPLVDHNDLYADDSLNGTPATDMTTTFFKTKRGPDLWIFNNSLVFDKKHIKIRF</sequence>
<evidence type="ECO:0000313" key="4">
    <source>
        <dbReference type="EMBL" id="KAK6175429.1"/>
    </source>
</evidence>
<feature type="compositionally biased region" description="Polar residues" evidence="2">
    <location>
        <begin position="220"/>
        <end position="232"/>
    </location>
</feature>
<feature type="domain" description="CCHC-type" evidence="3">
    <location>
        <begin position="188"/>
        <end position="203"/>
    </location>
</feature>
<reference evidence="4 5" key="1">
    <citation type="submission" date="2024-01" db="EMBL/GenBank/DDBJ databases">
        <title>The genome of the rayed Mediterranean limpet Patella caerulea (Linnaeus, 1758).</title>
        <authorList>
            <person name="Anh-Thu Weber A."/>
            <person name="Halstead-Nussloch G."/>
        </authorList>
    </citation>
    <scope>NUCLEOTIDE SEQUENCE [LARGE SCALE GENOMIC DNA]</scope>
    <source>
        <strain evidence="4">AATW-2023a</strain>
        <tissue evidence="4">Whole specimen</tissue>
    </source>
</reference>
<dbReference type="PROSITE" id="PS50158">
    <property type="entry name" value="ZF_CCHC"/>
    <property type="match status" value="1"/>
</dbReference>
<evidence type="ECO:0000256" key="1">
    <source>
        <dbReference type="PROSITE-ProRule" id="PRU00047"/>
    </source>
</evidence>
<evidence type="ECO:0000259" key="3">
    <source>
        <dbReference type="PROSITE" id="PS50158"/>
    </source>
</evidence>
<dbReference type="InterPro" id="IPR036875">
    <property type="entry name" value="Znf_CCHC_sf"/>
</dbReference>
<evidence type="ECO:0000256" key="2">
    <source>
        <dbReference type="SAM" id="MobiDB-lite"/>
    </source>
</evidence>
<keyword evidence="5" id="KW-1185">Reference proteome</keyword>
<dbReference type="GO" id="GO:0008270">
    <property type="term" value="F:zinc ion binding"/>
    <property type="evidence" value="ECO:0007669"/>
    <property type="project" value="UniProtKB-KW"/>
</dbReference>
<organism evidence="4 5">
    <name type="scientific">Patella caerulea</name>
    <name type="common">Rayed Mediterranean limpet</name>
    <dbReference type="NCBI Taxonomy" id="87958"/>
    <lineage>
        <taxon>Eukaryota</taxon>
        <taxon>Metazoa</taxon>
        <taxon>Spiralia</taxon>
        <taxon>Lophotrochozoa</taxon>
        <taxon>Mollusca</taxon>
        <taxon>Gastropoda</taxon>
        <taxon>Patellogastropoda</taxon>
        <taxon>Patelloidea</taxon>
        <taxon>Patellidae</taxon>
        <taxon>Patella</taxon>
    </lineage>
</organism>
<dbReference type="SMART" id="SM00343">
    <property type="entry name" value="ZnF_C2HC"/>
    <property type="match status" value="1"/>
</dbReference>
<dbReference type="SUPFAM" id="SSF57756">
    <property type="entry name" value="Retrovirus zinc finger-like domains"/>
    <property type="match status" value="1"/>
</dbReference>
<dbReference type="Proteomes" id="UP001347796">
    <property type="component" value="Unassembled WGS sequence"/>
</dbReference>
<keyword evidence="1" id="KW-0479">Metal-binding</keyword>
<dbReference type="GO" id="GO:0003676">
    <property type="term" value="F:nucleic acid binding"/>
    <property type="evidence" value="ECO:0007669"/>
    <property type="project" value="InterPro"/>
</dbReference>
<dbReference type="Pfam" id="PF00098">
    <property type="entry name" value="zf-CCHC"/>
    <property type="match status" value="1"/>
</dbReference>